<keyword evidence="6" id="KW-0732">Signal</keyword>
<feature type="transmembrane region" description="Helical" evidence="5">
    <location>
        <begin position="505"/>
        <end position="525"/>
    </location>
</feature>
<feature type="transmembrane region" description="Helical" evidence="5">
    <location>
        <begin position="477"/>
        <end position="499"/>
    </location>
</feature>
<dbReference type="GO" id="GO:0016020">
    <property type="term" value="C:membrane"/>
    <property type="evidence" value="ECO:0007669"/>
    <property type="project" value="UniProtKB-SubCell"/>
</dbReference>
<evidence type="ECO:0000256" key="5">
    <source>
        <dbReference type="SAM" id="Phobius"/>
    </source>
</evidence>
<feature type="transmembrane region" description="Helical" evidence="5">
    <location>
        <begin position="390"/>
        <end position="412"/>
    </location>
</feature>
<evidence type="ECO:0000313" key="8">
    <source>
        <dbReference type="EMBL" id="SSX20784.1"/>
    </source>
</evidence>
<dbReference type="EMBL" id="UFQT01000141">
    <property type="protein sequence ID" value="SSX20784.1"/>
    <property type="molecule type" value="Genomic_DNA"/>
</dbReference>
<dbReference type="VEuPathDB" id="VectorBase:CSON002536"/>
<dbReference type="PRINTS" id="PR00249">
    <property type="entry name" value="GPCRSECRETIN"/>
</dbReference>
<keyword evidence="4 5" id="KW-0472">Membrane</keyword>
<dbReference type="PANTHER" id="PTHR46953:SF2">
    <property type="entry name" value="G-PROTEIN COUPLED RECEPTOR MTH-LIKE 5-RELATED"/>
    <property type="match status" value="1"/>
</dbReference>
<feature type="transmembrane region" description="Helical" evidence="5">
    <location>
        <begin position="348"/>
        <end position="369"/>
    </location>
</feature>
<dbReference type="CDD" id="cd15039">
    <property type="entry name" value="7tmB3_Methuselah-like"/>
    <property type="match status" value="1"/>
</dbReference>
<accession>A0A336LS25</accession>
<evidence type="ECO:0000256" key="6">
    <source>
        <dbReference type="SAM" id="SignalP"/>
    </source>
</evidence>
<feature type="transmembrane region" description="Helical" evidence="5">
    <location>
        <begin position="432"/>
        <end position="457"/>
    </location>
</feature>
<dbReference type="Gene3D" id="1.20.1070.10">
    <property type="entry name" value="Rhodopsin 7-helix transmembrane proteins"/>
    <property type="match status" value="1"/>
</dbReference>
<feature type="chain" id="PRO_5016376106" evidence="6">
    <location>
        <begin position="25"/>
        <end position="560"/>
    </location>
</feature>
<dbReference type="GO" id="GO:0004930">
    <property type="term" value="F:G protein-coupled receptor activity"/>
    <property type="evidence" value="ECO:0007669"/>
    <property type="project" value="InterPro"/>
</dbReference>
<evidence type="ECO:0000256" key="3">
    <source>
        <dbReference type="ARBA" id="ARBA00022989"/>
    </source>
</evidence>
<proteinExistence type="predicted"/>
<dbReference type="PANTHER" id="PTHR46953">
    <property type="entry name" value="G-PROTEIN COUPLED RECEPTOR MTH-LIKE 1-RELATED"/>
    <property type="match status" value="1"/>
</dbReference>
<gene>
    <name evidence="8" type="primary">CSON002536</name>
</gene>
<keyword evidence="2 5" id="KW-0812">Transmembrane</keyword>
<evidence type="ECO:0000256" key="1">
    <source>
        <dbReference type="ARBA" id="ARBA00004141"/>
    </source>
</evidence>
<sequence>MELSAFNMNFVITIFLIIAVSVISQEIEDYDEIESNKHLTYCCPEGSELSNLIKEDSIVCLDSMNKTVCSTLNCKELQKLDNLSPLVLERIQFQNNVIFIKIYIILSFTTVIFASPQSISGFGVRINKCCEKFEVIEDGRCTDAKTAGENGTETWQPIFTSESGEMNVNVQDFKFVIGLPDCGGMQMWPIYQYPMSADKLMLLPDGRLRHLIKGPHDDDTLLEQYTSTEEKPLNYLFNQGKYCMEKAITKQSQTGVAEFAMVCLPEKVIHWTDSDFLLRKIINPIFHGISMIILMTVAIIYFILPTLRDLVGNIVTTITLCLVISQAADLVRIFTQFSSHVSFLIADAVLYTSLLAAFFWLNSMGFYIWKTFRSRNVFLRVTDGRKYCYYSAYVWGVTGLMTGMAIFAHFFLDTGDVQKQRSIFEDQETIGWLGIAVFFCPIAFIIIINLFFFVTTIKIMRRMNTYGRIHHKLRGSFILFSFLFLIMTISWFFLILSWLENDTLLYIHIFVNALQAPAIMYVAIIRQKHVTFLLRKTCCYNEPVATTDWGDELTYMNGGY</sequence>
<dbReference type="InterPro" id="IPR052808">
    <property type="entry name" value="GPCR_Mth-like"/>
</dbReference>
<reference evidence="8" key="1">
    <citation type="submission" date="2018-07" db="EMBL/GenBank/DDBJ databases">
        <authorList>
            <person name="Quirk P.G."/>
            <person name="Krulwich T.A."/>
        </authorList>
    </citation>
    <scope>NUCLEOTIDE SEQUENCE</scope>
</reference>
<comment type="subcellular location">
    <subcellularLocation>
        <location evidence="1">Membrane</location>
        <topology evidence="1">Multi-pass membrane protein</topology>
    </subcellularLocation>
</comment>
<dbReference type="InterPro" id="IPR017981">
    <property type="entry name" value="GPCR_2-like_7TM"/>
</dbReference>
<organism evidence="8">
    <name type="scientific">Culicoides sonorensis</name>
    <name type="common">Biting midge</name>
    <dbReference type="NCBI Taxonomy" id="179676"/>
    <lineage>
        <taxon>Eukaryota</taxon>
        <taxon>Metazoa</taxon>
        <taxon>Ecdysozoa</taxon>
        <taxon>Arthropoda</taxon>
        <taxon>Hexapoda</taxon>
        <taxon>Insecta</taxon>
        <taxon>Pterygota</taxon>
        <taxon>Neoptera</taxon>
        <taxon>Endopterygota</taxon>
        <taxon>Diptera</taxon>
        <taxon>Nematocera</taxon>
        <taxon>Chironomoidea</taxon>
        <taxon>Ceratopogonidae</taxon>
        <taxon>Ceratopogoninae</taxon>
        <taxon>Culicoides</taxon>
        <taxon>Monoculicoides</taxon>
    </lineage>
</organism>
<feature type="signal peptide" evidence="6">
    <location>
        <begin position="1"/>
        <end position="24"/>
    </location>
</feature>
<feature type="domain" description="G-protein coupled receptors family 2 profile 2" evidence="7">
    <location>
        <begin position="279"/>
        <end position="527"/>
    </location>
</feature>
<protein>
    <submittedName>
        <fullName evidence="8">CSON002536 protein</fullName>
    </submittedName>
</protein>
<dbReference type="OMA" id="NIFFFVT"/>
<name>A0A336LS25_CULSO</name>
<feature type="transmembrane region" description="Helical" evidence="5">
    <location>
        <begin position="310"/>
        <end position="328"/>
    </location>
</feature>
<dbReference type="Pfam" id="PF00002">
    <property type="entry name" value="7tm_2"/>
    <property type="match status" value="1"/>
</dbReference>
<dbReference type="InterPro" id="IPR000832">
    <property type="entry name" value="GPCR_2_secretin-like"/>
</dbReference>
<dbReference type="GO" id="GO:0007166">
    <property type="term" value="P:cell surface receptor signaling pathway"/>
    <property type="evidence" value="ECO:0007669"/>
    <property type="project" value="InterPro"/>
</dbReference>
<dbReference type="AlphaFoldDB" id="A0A336LS25"/>
<evidence type="ECO:0000256" key="2">
    <source>
        <dbReference type="ARBA" id="ARBA00022692"/>
    </source>
</evidence>
<evidence type="ECO:0000256" key="4">
    <source>
        <dbReference type="ARBA" id="ARBA00023136"/>
    </source>
</evidence>
<keyword evidence="3 5" id="KW-1133">Transmembrane helix</keyword>
<feature type="transmembrane region" description="Helical" evidence="5">
    <location>
        <begin position="285"/>
        <end position="303"/>
    </location>
</feature>
<dbReference type="PROSITE" id="PS50261">
    <property type="entry name" value="G_PROTEIN_RECEP_F2_4"/>
    <property type="match status" value="1"/>
</dbReference>
<evidence type="ECO:0000259" key="7">
    <source>
        <dbReference type="PROSITE" id="PS50261"/>
    </source>
</evidence>